<dbReference type="InterPro" id="IPR039271">
    <property type="entry name" value="Kiwellin-like"/>
</dbReference>
<keyword evidence="5" id="KW-0812">Transmembrane</keyword>
<evidence type="ECO:0000256" key="1">
    <source>
        <dbReference type="ARBA" id="ARBA00004613"/>
    </source>
</evidence>
<comment type="similarity">
    <text evidence="2">Belongs to the kiwellin family.</text>
</comment>
<sequence>MNIHIASIISLLICFQFLIIANVFILEVHTCACHSGGNITGQTPPPGTCNMADSSACCVDGQFYDIYDCSPPVSRHTKANLTLQSYDHGGDGSPPAECDNHYYNDDDFVVALSTGWYDHGGRCNKSINIRGNGKHVRAKVVDECVSSGGCDSVHGYEPPCGNAVVRASKAVWSALGVPETLHARTRPKGHVPYSVLCVSSIIFQEAHVILLMGKSNSNCSAVSDESSDSFQQDEKDASMGLLAGVELEDIGDTRSRPAFPP</sequence>
<reference evidence="6 7" key="1">
    <citation type="journal article" date="2024" name="G3 (Bethesda)">
        <title>Genome assembly of Hibiscus sabdariffa L. provides insights into metabolisms of medicinal natural products.</title>
        <authorList>
            <person name="Kim T."/>
        </authorList>
    </citation>
    <scope>NUCLEOTIDE SEQUENCE [LARGE SCALE GENOMIC DNA]</scope>
    <source>
        <strain evidence="6">TK-2024</strain>
        <tissue evidence="6">Old leaves</tissue>
    </source>
</reference>
<feature type="transmembrane region" description="Helical" evidence="5">
    <location>
        <begin position="7"/>
        <end position="26"/>
    </location>
</feature>
<dbReference type="Proteomes" id="UP001396334">
    <property type="component" value="Unassembled WGS sequence"/>
</dbReference>
<gene>
    <name evidence="6" type="ORF">V6N11_006950</name>
</gene>
<evidence type="ECO:0000256" key="3">
    <source>
        <dbReference type="ARBA" id="ARBA00022525"/>
    </source>
</evidence>
<dbReference type="EMBL" id="JBBPBN010000021">
    <property type="protein sequence ID" value="KAK9015859.1"/>
    <property type="molecule type" value="Genomic_DNA"/>
</dbReference>
<keyword evidence="5" id="KW-0472">Membrane</keyword>
<evidence type="ECO:0000313" key="6">
    <source>
        <dbReference type="EMBL" id="KAK9015859.1"/>
    </source>
</evidence>
<name>A0ABR2RSX9_9ROSI</name>
<comment type="subcellular location">
    <subcellularLocation>
        <location evidence="1">Secreted</location>
    </subcellularLocation>
</comment>
<dbReference type="SUPFAM" id="SSF50685">
    <property type="entry name" value="Barwin-like endoglucanases"/>
    <property type="match status" value="1"/>
</dbReference>
<dbReference type="InterPro" id="IPR036908">
    <property type="entry name" value="RlpA-like_sf"/>
</dbReference>
<keyword evidence="3" id="KW-0964">Secreted</keyword>
<evidence type="ECO:0000256" key="2">
    <source>
        <dbReference type="ARBA" id="ARBA00005592"/>
    </source>
</evidence>
<comment type="caution">
    <text evidence="6">The sequence shown here is derived from an EMBL/GenBank/DDBJ whole genome shotgun (WGS) entry which is preliminary data.</text>
</comment>
<evidence type="ECO:0000256" key="4">
    <source>
        <dbReference type="ARBA" id="ARBA00022729"/>
    </source>
</evidence>
<evidence type="ECO:0000313" key="7">
    <source>
        <dbReference type="Proteomes" id="UP001396334"/>
    </source>
</evidence>
<proteinExistence type="inferred from homology"/>
<keyword evidence="4" id="KW-0732">Signal</keyword>
<organism evidence="6 7">
    <name type="scientific">Hibiscus sabdariffa</name>
    <name type="common">roselle</name>
    <dbReference type="NCBI Taxonomy" id="183260"/>
    <lineage>
        <taxon>Eukaryota</taxon>
        <taxon>Viridiplantae</taxon>
        <taxon>Streptophyta</taxon>
        <taxon>Embryophyta</taxon>
        <taxon>Tracheophyta</taxon>
        <taxon>Spermatophyta</taxon>
        <taxon>Magnoliopsida</taxon>
        <taxon>eudicotyledons</taxon>
        <taxon>Gunneridae</taxon>
        <taxon>Pentapetalae</taxon>
        <taxon>rosids</taxon>
        <taxon>malvids</taxon>
        <taxon>Malvales</taxon>
        <taxon>Malvaceae</taxon>
        <taxon>Malvoideae</taxon>
        <taxon>Hibiscus</taxon>
    </lineage>
</organism>
<dbReference type="Pfam" id="PF24300">
    <property type="entry name" value="KWL1"/>
    <property type="match status" value="1"/>
</dbReference>
<dbReference type="PANTHER" id="PTHR33191">
    <property type="entry name" value="RIPENING-RELATED PROTEIN 2-RELATED"/>
    <property type="match status" value="1"/>
</dbReference>
<dbReference type="PANTHER" id="PTHR33191:SF77">
    <property type="entry name" value="RIPENING-RELATED PROTEIN 1"/>
    <property type="match status" value="1"/>
</dbReference>
<protein>
    <recommendedName>
        <fullName evidence="8">Ripening-related protein 1</fullName>
    </recommendedName>
</protein>
<evidence type="ECO:0000256" key="5">
    <source>
        <dbReference type="SAM" id="Phobius"/>
    </source>
</evidence>
<keyword evidence="5" id="KW-1133">Transmembrane helix</keyword>
<evidence type="ECO:0008006" key="8">
    <source>
        <dbReference type="Google" id="ProtNLM"/>
    </source>
</evidence>
<dbReference type="Gene3D" id="2.40.40.10">
    <property type="entry name" value="RlpA-like domain"/>
    <property type="match status" value="1"/>
</dbReference>
<dbReference type="CDD" id="cd22270">
    <property type="entry name" value="DPBB_kiwellin-like"/>
    <property type="match status" value="1"/>
</dbReference>
<accession>A0ABR2RSX9</accession>
<keyword evidence="7" id="KW-1185">Reference proteome</keyword>